<dbReference type="SUPFAM" id="SSF53850">
    <property type="entry name" value="Periplasmic binding protein-like II"/>
    <property type="match status" value="1"/>
</dbReference>
<comment type="similarity">
    <text evidence="1">Belongs to the LysR transcriptional regulatory family.</text>
</comment>
<dbReference type="PANTHER" id="PTHR30537:SF79">
    <property type="entry name" value="TRANSCRIPTIONAL REGULATOR-RELATED"/>
    <property type="match status" value="1"/>
</dbReference>
<evidence type="ECO:0000259" key="5">
    <source>
        <dbReference type="PROSITE" id="PS50931"/>
    </source>
</evidence>
<gene>
    <name evidence="6" type="ORF">RQP53_03815</name>
</gene>
<organism evidence="6 7">
    <name type="scientific">Roseateles aquae</name>
    <dbReference type="NCBI Taxonomy" id="3077235"/>
    <lineage>
        <taxon>Bacteria</taxon>
        <taxon>Pseudomonadati</taxon>
        <taxon>Pseudomonadota</taxon>
        <taxon>Betaproteobacteria</taxon>
        <taxon>Burkholderiales</taxon>
        <taxon>Sphaerotilaceae</taxon>
        <taxon>Roseateles</taxon>
    </lineage>
</organism>
<dbReference type="InterPro" id="IPR058163">
    <property type="entry name" value="LysR-type_TF_proteobact-type"/>
</dbReference>
<evidence type="ECO:0000313" key="6">
    <source>
        <dbReference type="EMBL" id="MDT8998400.1"/>
    </source>
</evidence>
<proteinExistence type="inferred from homology"/>
<dbReference type="InterPro" id="IPR036388">
    <property type="entry name" value="WH-like_DNA-bd_sf"/>
</dbReference>
<dbReference type="SUPFAM" id="SSF46785">
    <property type="entry name" value="Winged helix' DNA-binding domain"/>
    <property type="match status" value="1"/>
</dbReference>
<keyword evidence="7" id="KW-1185">Reference proteome</keyword>
<name>A0ABU3P845_9BURK</name>
<dbReference type="InterPro" id="IPR036390">
    <property type="entry name" value="WH_DNA-bd_sf"/>
</dbReference>
<dbReference type="RefSeq" id="WP_315648724.1">
    <property type="nucleotide sequence ID" value="NZ_JAVXZY010000001.1"/>
</dbReference>
<dbReference type="Proteomes" id="UP001246372">
    <property type="component" value="Unassembled WGS sequence"/>
</dbReference>
<keyword evidence="4" id="KW-0804">Transcription</keyword>
<comment type="caution">
    <text evidence="6">The sequence shown here is derived from an EMBL/GenBank/DDBJ whole genome shotgun (WGS) entry which is preliminary data.</text>
</comment>
<dbReference type="CDD" id="cd08432">
    <property type="entry name" value="PBP2_GcdR_TrpI_HvrB_AmpR_like"/>
    <property type="match status" value="1"/>
</dbReference>
<evidence type="ECO:0000256" key="2">
    <source>
        <dbReference type="ARBA" id="ARBA00023015"/>
    </source>
</evidence>
<accession>A0ABU3P845</accession>
<dbReference type="InterPro" id="IPR000847">
    <property type="entry name" value="LysR_HTH_N"/>
</dbReference>
<protein>
    <submittedName>
        <fullName evidence="6">LysR substrate-binding domain-containing protein</fullName>
    </submittedName>
</protein>
<dbReference type="Gene3D" id="3.40.190.10">
    <property type="entry name" value="Periplasmic binding protein-like II"/>
    <property type="match status" value="2"/>
</dbReference>
<reference evidence="6" key="1">
    <citation type="submission" date="2023-09" db="EMBL/GenBank/DDBJ databases">
        <title>Paucibacter sp. APW11 Genome sequencing and assembly.</title>
        <authorList>
            <person name="Kim I."/>
        </authorList>
    </citation>
    <scope>NUCLEOTIDE SEQUENCE</scope>
    <source>
        <strain evidence="6">APW11</strain>
    </source>
</reference>
<dbReference type="PROSITE" id="PS50931">
    <property type="entry name" value="HTH_LYSR"/>
    <property type="match status" value="1"/>
</dbReference>
<keyword evidence="2" id="KW-0805">Transcription regulation</keyword>
<dbReference type="Pfam" id="PF00126">
    <property type="entry name" value="HTH_1"/>
    <property type="match status" value="1"/>
</dbReference>
<dbReference type="Gene3D" id="1.10.10.10">
    <property type="entry name" value="Winged helix-like DNA-binding domain superfamily/Winged helix DNA-binding domain"/>
    <property type="match status" value="1"/>
</dbReference>
<keyword evidence="3" id="KW-0238">DNA-binding</keyword>
<dbReference type="PANTHER" id="PTHR30537">
    <property type="entry name" value="HTH-TYPE TRANSCRIPTIONAL REGULATOR"/>
    <property type="match status" value="1"/>
</dbReference>
<evidence type="ECO:0000256" key="4">
    <source>
        <dbReference type="ARBA" id="ARBA00023163"/>
    </source>
</evidence>
<evidence type="ECO:0000256" key="3">
    <source>
        <dbReference type="ARBA" id="ARBA00023125"/>
    </source>
</evidence>
<dbReference type="PRINTS" id="PR00039">
    <property type="entry name" value="HTHLYSR"/>
</dbReference>
<evidence type="ECO:0000313" key="7">
    <source>
        <dbReference type="Proteomes" id="UP001246372"/>
    </source>
</evidence>
<dbReference type="EMBL" id="JAVXZY010000001">
    <property type="protein sequence ID" value="MDT8998400.1"/>
    <property type="molecule type" value="Genomic_DNA"/>
</dbReference>
<feature type="domain" description="HTH lysR-type" evidence="5">
    <location>
        <begin position="7"/>
        <end position="64"/>
    </location>
</feature>
<dbReference type="InterPro" id="IPR005119">
    <property type="entry name" value="LysR_subst-bd"/>
</dbReference>
<dbReference type="Pfam" id="PF03466">
    <property type="entry name" value="LysR_substrate"/>
    <property type="match status" value="1"/>
</dbReference>
<sequence>MSRLPRLPLQYLAAFRAAAASENLRAAAEQLHLTHSAVSQQIRAMELQLGFALFERSGRRIQLNAAGRALQRAVERAWVELDQGLQQAAAASGSAVRALRITSLPSFAQRWLMPRIGRWHAAHPEIALELHASQLLVDLEREGYQLALRQGQGPWTGLVNEVLMESRLIPVCAPALAQRLIGAPLETLAEQALLGDAARWTHWFANAGLKRRIVPMASFNDAGLLVQAAEQGMGVALARELLAADALLEGRLVRVSAQALEGFHDQSYHIVYPPALKDEPALRALCEWLHQEIALSARQLRGDLLPPLMDGSPG</sequence>
<evidence type="ECO:0000256" key="1">
    <source>
        <dbReference type="ARBA" id="ARBA00009437"/>
    </source>
</evidence>